<dbReference type="STRING" id="4538.I1NP34"/>
<keyword evidence="8" id="KW-1185">Reference proteome</keyword>
<dbReference type="AlphaFoldDB" id="I1NP34"/>
<dbReference type="Proteomes" id="UP000007306">
    <property type="component" value="Chromosome 1"/>
</dbReference>
<dbReference type="EC" id="5.2.1.8" evidence="2 5"/>
<proteinExistence type="predicted"/>
<dbReference type="FunFam" id="3.10.50.40:FF:000017">
    <property type="entry name" value="Peptidylprolyl isomerase"/>
    <property type="match status" value="1"/>
</dbReference>
<dbReference type="OMA" id="TFKAAKC"/>
<dbReference type="Pfam" id="PF00254">
    <property type="entry name" value="FKBP_C"/>
    <property type="match status" value="3"/>
</dbReference>
<name>I1NP34_ORYGL</name>
<dbReference type="InterPro" id="IPR001179">
    <property type="entry name" value="PPIase_FKBP_dom"/>
</dbReference>
<dbReference type="HOGENOM" id="CLU_013615_13_5_1"/>
<feature type="domain" description="PPIase FKBP-type" evidence="6">
    <location>
        <begin position="73"/>
        <end position="165"/>
    </location>
</feature>
<dbReference type="InterPro" id="IPR046357">
    <property type="entry name" value="PPIase_dom_sf"/>
</dbReference>
<dbReference type="SUPFAM" id="SSF54534">
    <property type="entry name" value="FKBP-like"/>
    <property type="match status" value="3"/>
</dbReference>
<keyword evidence="3 5" id="KW-0697">Rotamase</keyword>
<comment type="catalytic activity">
    <reaction evidence="1 5">
        <text>[protein]-peptidylproline (omega=180) = [protein]-peptidylproline (omega=0)</text>
        <dbReference type="Rhea" id="RHEA:16237"/>
        <dbReference type="Rhea" id="RHEA-COMP:10747"/>
        <dbReference type="Rhea" id="RHEA-COMP:10748"/>
        <dbReference type="ChEBI" id="CHEBI:83833"/>
        <dbReference type="ChEBI" id="CHEBI:83834"/>
        <dbReference type="EC" id="5.2.1.8"/>
    </reaction>
</comment>
<evidence type="ECO:0000256" key="3">
    <source>
        <dbReference type="ARBA" id="ARBA00023110"/>
    </source>
</evidence>
<dbReference type="InterPro" id="IPR050689">
    <property type="entry name" value="FKBP-type_PPIase"/>
</dbReference>
<feature type="domain" description="PPIase FKBP-type" evidence="6">
    <location>
        <begin position="194"/>
        <end position="283"/>
    </location>
</feature>
<keyword evidence="4 5" id="KW-0413">Isomerase</keyword>
<evidence type="ECO:0000313" key="8">
    <source>
        <dbReference type="Proteomes" id="UP000007306"/>
    </source>
</evidence>
<dbReference type="GO" id="GO:0005737">
    <property type="term" value="C:cytoplasm"/>
    <property type="evidence" value="ECO:0007669"/>
    <property type="project" value="TreeGrafter"/>
</dbReference>
<organism evidence="7 8">
    <name type="scientific">Oryza glaberrima</name>
    <name type="common">African rice</name>
    <dbReference type="NCBI Taxonomy" id="4538"/>
    <lineage>
        <taxon>Eukaryota</taxon>
        <taxon>Viridiplantae</taxon>
        <taxon>Streptophyta</taxon>
        <taxon>Embryophyta</taxon>
        <taxon>Tracheophyta</taxon>
        <taxon>Spermatophyta</taxon>
        <taxon>Magnoliopsida</taxon>
        <taxon>Liliopsida</taxon>
        <taxon>Poales</taxon>
        <taxon>Poaceae</taxon>
        <taxon>BOP clade</taxon>
        <taxon>Oryzoideae</taxon>
        <taxon>Oryzeae</taxon>
        <taxon>Oryzinae</taxon>
        <taxon>Oryza</taxon>
    </lineage>
</organism>
<dbReference type="EnsemblPlants" id="ORGLA01G0162400.1">
    <property type="protein sequence ID" value="ORGLA01G0162400.1"/>
    <property type="gene ID" value="ORGLA01G0162400"/>
</dbReference>
<accession>I1NP34</accession>
<dbReference type="PROSITE" id="PS50059">
    <property type="entry name" value="FKBP_PPIASE"/>
    <property type="match status" value="3"/>
</dbReference>
<dbReference type="PANTHER" id="PTHR10516">
    <property type="entry name" value="PEPTIDYL-PROLYL CIS-TRANS ISOMERASE"/>
    <property type="match status" value="1"/>
</dbReference>
<sequence>MPISLELGEPDQSFYNLWKEECEELWEEEDELWGDEDVEEELSLRHPGFNKWTVQQAAAGGDLIRAKDKNFYCLEVQVHFTGELVDGTQFVSSRENDIPERFILGQEDVMHGFNLAVSSMQPGEKAIFTIPPALTMTKAGSPASIPSNIPPNQTLRFEIELIAMFTVIDIFEDEGILKKIVKNAESDREQSHSSDFVFVKYNACLMDGTSVSKSEGVEFRLTDGFFCPAFAHAVHTMKEGEEAVLIVKPKYAFGEQGRPSQGEETAVPPDATLYVHLQFVCWIRQIGEDQGIAKKTLSIGNSQRIHTQSQAVVKVRLLGKLQDGTVFDHRGHDDGEPFEFVVDEGQVIDGLDESVMTMEEGEVAEFTIPPQHAFDAVGSDQHQFPFVPRNATVVYKIELLSVVNEKHPLYIPSRSEIVEYASRKEKEGDIYFNLGKHLRAHRRYFKARQIIAYSRFGVRSGEFNLIKLLSIPTSEIDAQLEEMWISSTFKAAKCAIQLGCCKQASDYYGEVLNYDAANVQAQQQQKLLQEFPDGSSRDPDAMQRGFEVLQLFHRDGKVSIRIVEAFFTSLMSRQTAASLLLLLVLLPVLPTLLHHRRTPSLLALVAPRAAALLKAPQGQSTRTAGFYSDASGHRPRTEGIHAAKWGLQNATIYRLHRCCRRS</sequence>
<dbReference type="FunFam" id="3.10.50.40:FF:000076">
    <property type="entry name" value="Peptidylprolyl isomerase"/>
    <property type="match status" value="1"/>
</dbReference>
<evidence type="ECO:0000256" key="1">
    <source>
        <dbReference type="ARBA" id="ARBA00000971"/>
    </source>
</evidence>
<evidence type="ECO:0000256" key="5">
    <source>
        <dbReference type="PROSITE-ProRule" id="PRU00277"/>
    </source>
</evidence>
<feature type="domain" description="PPIase FKBP-type" evidence="6">
    <location>
        <begin position="310"/>
        <end position="403"/>
    </location>
</feature>
<evidence type="ECO:0000256" key="4">
    <source>
        <dbReference type="ARBA" id="ARBA00023235"/>
    </source>
</evidence>
<dbReference type="Gene3D" id="3.10.50.40">
    <property type="match status" value="3"/>
</dbReference>
<evidence type="ECO:0000313" key="7">
    <source>
        <dbReference type="EnsemblPlants" id="ORGLA01G0162400.1"/>
    </source>
</evidence>
<reference evidence="7" key="1">
    <citation type="submission" date="2015-06" db="UniProtKB">
        <authorList>
            <consortium name="EnsemblPlants"/>
        </authorList>
    </citation>
    <scope>IDENTIFICATION</scope>
</reference>
<evidence type="ECO:0000259" key="6">
    <source>
        <dbReference type="PROSITE" id="PS50059"/>
    </source>
</evidence>
<reference evidence="7 8" key="2">
    <citation type="submission" date="2018-04" db="EMBL/GenBank/DDBJ databases">
        <title>OglaRS2 (Oryza glaberrima Reference Sequence Version 2).</title>
        <authorList>
            <person name="Zhang J."/>
            <person name="Kudrna D."/>
            <person name="Lee S."/>
            <person name="Talag J."/>
            <person name="Rajasekar S."/>
            <person name="Wing R.A."/>
        </authorList>
    </citation>
    <scope>NUCLEOTIDE SEQUENCE [LARGE SCALE GENOMIC DNA]</scope>
    <source>
        <strain evidence="7 8">cv. IRGC 96717</strain>
    </source>
</reference>
<evidence type="ECO:0000256" key="2">
    <source>
        <dbReference type="ARBA" id="ARBA00013194"/>
    </source>
</evidence>
<dbReference type="eggNOG" id="KOG0543">
    <property type="taxonomic scope" value="Eukaryota"/>
</dbReference>
<protein>
    <recommendedName>
        <fullName evidence="2 5">peptidylprolyl isomerase</fullName>
        <ecNumber evidence="2 5">5.2.1.8</ecNumber>
    </recommendedName>
</protein>
<dbReference type="GO" id="GO:0003755">
    <property type="term" value="F:peptidyl-prolyl cis-trans isomerase activity"/>
    <property type="evidence" value="ECO:0007669"/>
    <property type="project" value="UniProtKB-KW"/>
</dbReference>
<dbReference type="Gramene" id="ORGLA01G0162400.1">
    <property type="protein sequence ID" value="ORGLA01G0162400.1"/>
    <property type="gene ID" value="ORGLA01G0162400"/>
</dbReference>
<dbReference type="PANTHER" id="PTHR10516:SF458">
    <property type="entry name" value="PEPTIDYLPROLYL ISOMERASE"/>
    <property type="match status" value="1"/>
</dbReference>